<proteinExistence type="predicted"/>
<dbReference type="KEGG" id="span:AWL63_19670"/>
<accession>A0A1B3ZHP3</accession>
<dbReference type="AlphaFoldDB" id="A0A1B3ZHP3"/>
<dbReference type="OrthoDB" id="7190444at2"/>
<reference evidence="1 2" key="1">
    <citation type="submission" date="2016-01" db="EMBL/GenBank/DDBJ databases">
        <title>Complete genome and mega plasmid sequence of Sphingomonas panacis DCY99 elicits systemic resistance in rice to Xanthomonas oryzae.</title>
        <authorList>
            <person name="Kim Y.J."/>
            <person name="Yang D.C."/>
            <person name="Sing P."/>
        </authorList>
    </citation>
    <scope>NUCLEOTIDE SEQUENCE [LARGE SCALE GENOMIC DNA]</scope>
    <source>
        <strain evidence="1 2">DCY99</strain>
    </source>
</reference>
<sequence length="135" mass="15183">MDEPFVGFEDTPVAEEISDRAARRIALALVEQCVRNTRLEDFHAGKVPESLSGDYSDVKVVTPFGEIPWAEVSRISDPEMKALMVEVVNRVFTFLTRMEDLLTLQSAARWDRPEHDPALLETAQRRAKARAGKGI</sequence>
<gene>
    <name evidence="1" type="ORF">AWL63_19670</name>
</gene>
<dbReference type="STRING" id="1560345.AWL63_19670"/>
<name>A0A1B3ZHP3_9SPHN</name>
<organism evidence="1 2">
    <name type="scientific">Sphingomonas panacis</name>
    <dbReference type="NCBI Taxonomy" id="1560345"/>
    <lineage>
        <taxon>Bacteria</taxon>
        <taxon>Pseudomonadati</taxon>
        <taxon>Pseudomonadota</taxon>
        <taxon>Alphaproteobacteria</taxon>
        <taxon>Sphingomonadales</taxon>
        <taxon>Sphingomonadaceae</taxon>
        <taxon>Sphingomonas</taxon>
    </lineage>
</organism>
<dbReference type="EMBL" id="CP014168">
    <property type="protein sequence ID" value="AOH86949.1"/>
    <property type="molecule type" value="Genomic_DNA"/>
</dbReference>
<dbReference type="Proteomes" id="UP000094256">
    <property type="component" value="Chromosome"/>
</dbReference>
<evidence type="ECO:0000313" key="2">
    <source>
        <dbReference type="Proteomes" id="UP000094256"/>
    </source>
</evidence>
<keyword evidence="2" id="KW-1185">Reference proteome</keyword>
<protein>
    <submittedName>
        <fullName evidence="1">Uncharacterized protein</fullName>
    </submittedName>
</protein>
<evidence type="ECO:0000313" key="1">
    <source>
        <dbReference type="EMBL" id="AOH86949.1"/>
    </source>
</evidence>